<gene>
    <name evidence="2" type="ORF">G3I70_45950</name>
</gene>
<evidence type="ECO:0000259" key="1">
    <source>
        <dbReference type="PROSITE" id="PS50943"/>
    </source>
</evidence>
<sequence>MAARRPTRQTISFGQEVSRLRHEAGLSRLELAKRAAVSRSYIAQVENGTTRCRRDFAIRLDEALGTSTTLTDAWDRIVRSSPHPKFFADFPEVEAAAAFLRAFENTLVYGLLQHEDYARALLTDDAAVTARLRRQSILSGDNPPTLCVVMDESVLHRQVGRPEVMRSQCEHLLAMSALEHIQLQIAPIAYYPGVHAPFTLATQDNGDEVVYLTTLNGGHTSSDPADTLYASKAFATLQAHALPVAESRSLIRKVLEERWS</sequence>
<comment type="caution">
    <text evidence="2">The sequence shown here is derived from an EMBL/GenBank/DDBJ whole genome shotgun (WGS) entry which is preliminary data.</text>
</comment>
<dbReference type="Pfam" id="PF13560">
    <property type="entry name" value="HTH_31"/>
    <property type="match status" value="1"/>
</dbReference>
<dbReference type="InterPro" id="IPR010982">
    <property type="entry name" value="Lambda_DNA-bd_dom_sf"/>
</dbReference>
<dbReference type="AlphaFoldDB" id="A0A6L9QXE4"/>
<dbReference type="Proteomes" id="UP000475532">
    <property type="component" value="Unassembled WGS sequence"/>
</dbReference>
<dbReference type="GO" id="GO:0003677">
    <property type="term" value="F:DNA binding"/>
    <property type="evidence" value="ECO:0007669"/>
    <property type="project" value="InterPro"/>
</dbReference>
<evidence type="ECO:0000313" key="3">
    <source>
        <dbReference type="Proteomes" id="UP000475532"/>
    </source>
</evidence>
<dbReference type="EMBL" id="JAAGLI010001242">
    <property type="protein sequence ID" value="NEA29798.1"/>
    <property type="molecule type" value="Genomic_DNA"/>
</dbReference>
<dbReference type="InterPro" id="IPR043917">
    <property type="entry name" value="DUF5753"/>
</dbReference>
<dbReference type="SMART" id="SM00530">
    <property type="entry name" value="HTH_XRE"/>
    <property type="match status" value="1"/>
</dbReference>
<reference evidence="2 3" key="1">
    <citation type="submission" date="2020-01" db="EMBL/GenBank/DDBJ databases">
        <title>Insect and environment-associated Actinomycetes.</title>
        <authorList>
            <person name="Currrie C."/>
            <person name="Chevrette M."/>
            <person name="Carlson C."/>
            <person name="Stubbendieck R."/>
            <person name="Wendt-Pienkowski E."/>
        </authorList>
    </citation>
    <scope>NUCLEOTIDE SEQUENCE [LARGE SCALE GENOMIC DNA]</scope>
    <source>
        <strain evidence="2 3">SID10258</strain>
    </source>
</reference>
<dbReference type="InterPro" id="IPR001387">
    <property type="entry name" value="Cro/C1-type_HTH"/>
</dbReference>
<organism evidence="2 3">
    <name type="scientific">Actinomadura bangladeshensis</name>
    <dbReference type="NCBI Taxonomy" id="453573"/>
    <lineage>
        <taxon>Bacteria</taxon>
        <taxon>Bacillati</taxon>
        <taxon>Actinomycetota</taxon>
        <taxon>Actinomycetes</taxon>
        <taxon>Streptosporangiales</taxon>
        <taxon>Thermomonosporaceae</taxon>
        <taxon>Actinomadura</taxon>
    </lineage>
</organism>
<dbReference type="Pfam" id="PF19054">
    <property type="entry name" value="DUF5753"/>
    <property type="match status" value="1"/>
</dbReference>
<dbReference type="SUPFAM" id="SSF47413">
    <property type="entry name" value="lambda repressor-like DNA-binding domains"/>
    <property type="match status" value="1"/>
</dbReference>
<dbReference type="Gene3D" id="1.10.260.40">
    <property type="entry name" value="lambda repressor-like DNA-binding domains"/>
    <property type="match status" value="1"/>
</dbReference>
<feature type="domain" description="HTH cro/C1-type" evidence="1">
    <location>
        <begin position="17"/>
        <end position="71"/>
    </location>
</feature>
<dbReference type="CDD" id="cd00093">
    <property type="entry name" value="HTH_XRE"/>
    <property type="match status" value="1"/>
</dbReference>
<dbReference type="PROSITE" id="PS50943">
    <property type="entry name" value="HTH_CROC1"/>
    <property type="match status" value="1"/>
</dbReference>
<proteinExistence type="predicted"/>
<dbReference type="RefSeq" id="WP_163064461.1">
    <property type="nucleotide sequence ID" value="NZ_JAAGLI010001242.1"/>
</dbReference>
<accession>A0A6L9QXE4</accession>
<name>A0A6L9QXE4_9ACTN</name>
<protein>
    <submittedName>
        <fullName evidence="2">Helix-turn-helix domain-containing protein</fullName>
    </submittedName>
</protein>
<evidence type="ECO:0000313" key="2">
    <source>
        <dbReference type="EMBL" id="NEA29798.1"/>
    </source>
</evidence>